<evidence type="ECO:0000313" key="3">
    <source>
        <dbReference type="Proteomes" id="UP000241818"/>
    </source>
</evidence>
<feature type="region of interest" description="Disordered" evidence="1">
    <location>
        <begin position="1"/>
        <end position="24"/>
    </location>
</feature>
<reference evidence="2 3" key="1">
    <citation type="journal article" date="2018" name="New Phytol.">
        <title>Comparative genomics and transcriptomics depict ericoid mycorrhizal fungi as versatile saprotrophs and plant mutualists.</title>
        <authorList>
            <person name="Martino E."/>
            <person name="Morin E."/>
            <person name="Grelet G.A."/>
            <person name="Kuo A."/>
            <person name="Kohler A."/>
            <person name="Daghino S."/>
            <person name="Barry K.W."/>
            <person name="Cichocki N."/>
            <person name="Clum A."/>
            <person name="Dockter R.B."/>
            <person name="Hainaut M."/>
            <person name="Kuo R.C."/>
            <person name="LaButti K."/>
            <person name="Lindahl B.D."/>
            <person name="Lindquist E.A."/>
            <person name="Lipzen A."/>
            <person name="Khouja H.R."/>
            <person name="Magnuson J."/>
            <person name="Murat C."/>
            <person name="Ohm R.A."/>
            <person name="Singer S.W."/>
            <person name="Spatafora J.W."/>
            <person name="Wang M."/>
            <person name="Veneault-Fourrey C."/>
            <person name="Henrissat B."/>
            <person name="Grigoriev I.V."/>
            <person name="Martin F.M."/>
            <person name="Perotto S."/>
        </authorList>
    </citation>
    <scope>NUCLEOTIDE SEQUENCE [LARGE SCALE GENOMIC DNA]</scope>
    <source>
        <strain evidence="2 3">ATCC 22711</strain>
    </source>
</reference>
<dbReference type="RefSeq" id="XP_024723093.1">
    <property type="nucleotide sequence ID" value="XM_024864481.1"/>
</dbReference>
<accession>A0A2T3B885</accession>
<proteinExistence type="predicted"/>
<gene>
    <name evidence="2" type="ORF">M430DRAFT_212595</name>
</gene>
<evidence type="ECO:0000256" key="1">
    <source>
        <dbReference type="SAM" id="MobiDB-lite"/>
    </source>
</evidence>
<sequence length="63" mass="6870">MNHSHWSCPRRRSHSQGRDDSLPDFSVRLDESTRLILRVNVLAGCLGAVGGHAPGLSLDLSFA</sequence>
<protein>
    <submittedName>
        <fullName evidence="2">Uncharacterized protein</fullName>
    </submittedName>
</protein>
<dbReference type="Proteomes" id="UP000241818">
    <property type="component" value="Unassembled WGS sequence"/>
</dbReference>
<name>A0A2T3B885_AMORE</name>
<dbReference type="GeneID" id="36572562"/>
<organism evidence="2 3">
    <name type="scientific">Amorphotheca resinae ATCC 22711</name>
    <dbReference type="NCBI Taxonomy" id="857342"/>
    <lineage>
        <taxon>Eukaryota</taxon>
        <taxon>Fungi</taxon>
        <taxon>Dikarya</taxon>
        <taxon>Ascomycota</taxon>
        <taxon>Pezizomycotina</taxon>
        <taxon>Leotiomycetes</taxon>
        <taxon>Helotiales</taxon>
        <taxon>Amorphothecaceae</taxon>
        <taxon>Amorphotheca</taxon>
    </lineage>
</organism>
<evidence type="ECO:0000313" key="2">
    <source>
        <dbReference type="EMBL" id="PSS23047.1"/>
    </source>
</evidence>
<dbReference type="AlphaFoldDB" id="A0A2T3B885"/>
<dbReference type="InParanoid" id="A0A2T3B885"/>
<dbReference type="EMBL" id="KZ679008">
    <property type="protein sequence ID" value="PSS23047.1"/>
    <property type="molecule type" value="Genomic_DNA"/>
</dbReference>
<keyword evidence="3" id="KW-1185">Reference proteome</keyword>